<evidence type="ECO:0000256" key="1">
    <source>
        <dbReference type="ARBA" id="ARBA00023125"/>
    </source>
</evidence>
<evidence type="ECO:0000256" key="2">
    <source>
        <dbReference type="PROSITE-ProRule" id="PRU00252"/>
    </source>
</evidence>
<dbReference type="PANTHER" id="PTHR10302">
    <property type="entry name" value="SINGLE-STRANDED DNA-BINDING PROTEIN"/>
    <property type="match status" value="1"/>
</dbReference>
<dbReference type="PROSITE" id="PS50935">
    <property type="entry name" value="SSB"/>
    <property type="match status" value="1"/>
</dbReference>
<keyword evidence="6" id="KW-1185">Reference proteome</keyword>
<evidence type="ECO:0000256" key="3">
    <source>
        <dbReference type="RuleBase" id="RU000524"/>
    </source>
</evidence>
<sequence>MSNNEVSKKNDKQQVEMPVQGRIRASGSGTVNVTIRGRAGGPVDLYYLDSGATMGRFRLAVTRRGRDEAGTWHDMDTTWYSVKMWNQLAQNAAHSVTKGDPIITTGRLSINEWEDEASQKKNTELVINASTVGHDLAYGVSNYAKPMRFQRDKMPTVDTNVNEVEHSKTDEAQPDPLGVGEEESALVS</sequence>
<dbReference type="SUPFAM" id="SSF50249">
    <property type="entry name" value="Nucleic acid-binding proteins"/>
    <property type="match status" value="1"/>
</dbReference>
<dbReference type="Pfam" id="PF00436">
    <property type="entry name" value="SSB"/>
    <property type="match status" value="1"/>
</dbReference>
<comment type="caution">
    <text evidence="5">The sequence shown here is derived from an EMBL/GenBank/DDBJ whole genome shotgun (WGS) entry which is preliminary data.</text>
</comment>
<dbReference type="GO" id="GO:0003677">
    <property type="term" value="F:DNA binding"/>
    <property type="evidence" value="ECO:0007669"/>
    <property type="project" value="UniProtKB-KW"/>
</dbReference>
<protein>
    <recommendedName>
        <fullName evidence="3">Single-stranded DNA-binding protein</fullName>
    </recommendedName>
</protein>
<evidence type="ECO:0000256" key="4">
    <source>
        <dbReference type="SAM" id="MobiDB-lite"/>
    </source>
</evidence>
<organism evidence="5 6">
    <name type="scientific">Gleimia hominis</name>
    <dbReference type="NCBI Taxonomy" id="595468"/>
    <lineage>
        <taxon>Bacteria</taxon>
        <taxon>Bacillati</taxon>
        <taxon>Actinomycetota</taxon>
        <taxon>Actinomycetes</taxon>
        <taxon>Actinomycetales</taxon>
        <taxon>Actinomycetaceae</taxon>
        <taxon>Gleimia</taxon>
    </lineage>
</organism>
<gene>
    <name evidence="5" type="ORF">QS713_05100</name>
</gene>
<dbReference type="InterPro" id="IPR012340">
    <property type="entry name" value="NA-bd_OB-fold"/>
</dbReference>
<name>A0ABU3IAN3_9ACTO</name>
<dbReference type="CDD" id="cd04496">
    <property type="entry name" value="SSB_OBF"/>
    <property type="match status" value="1"/>
</dbReference>
<accession>A0ABU3IAN3</accession>
<dbReference type="PANTHER" id="PTHR10302:SF0">
    <property type="entry name" value="SINGLE-STRANDED DNA-BINDING PROTEIN, MITOCHONDRIAL"/>
    <property type="match status" value="1"/>
</dbReference>
<keyword evidence="1 2" id="KW-0238">DNA-binding</keyword>
<evidence type="ECO:0000313" key="5">
    <source>
        <dbReference type="EMBL" id="MDT3767441.1"/>
    </source>
</evidence>
<dbReference type="RefSeq" id="WP_313273001.1">
    <property type="nucleotide sequence ID" value="NZ_JASXSX010000001.1"/>
</dbReference>
<dbReference type="InterPro" id="IPR011344">
    <property type="entry name" value="ssDNA-bd"/>
</dbReference>
<dbReference type="Proteomes" id="UP001247542">
    <property type="component" value="Unassembled WGS sequence"/>
</dbReference>
<proteinExistence type="predicted"/>
<reference evidence="5 6" key="1">
    <citation type="submission" date="2023-06" db="EMBL/GenBank/DDBJ databases">
        <title>Draft genome sequence of Gleimia hominis type strain CCUG 57540T.</title>
        <authorList>
            <person name="Salva-Serra F."/>
            <person name="Cardew S."/>
            <person name="Jensie Markopoulos S."/>
            <person name="Ohlen M."/>
            <person name="Inganas E."/>
            <person name="Svensson-Stadler L."/>
            <person name="Moore E.R.B."/>
        </authorList>
    </citation>
    <scope>NUCLEOTIDE SEQUENCE [LARGE SCALE GENOMIC DNA]</scope>
    <source>
        <strain evidence="5 6">CCUG 57540</strain>
    </source>
</reference>
<dbReference type="NCBIfam" id="TIGR00621">
    <property type="entry name" value="ssb"/>
    <property type="match status" value="1"/>
</dbReference>
<evidence type="ECO:0000313" key="6">
    <source>
        <dbReference type="Proteomes" id="UP001247542"/>
    </source>
</evidence>
<feature type="region of interest" description="Disordered" evidence="4">
    <location>
        <begin position="159"/>
        <end position="188"/>
    </location>
</feature>
<dbReference type="InterPro" id="IPR000424">
    <property type="entry name" value="Primosome_PriB/ssb"/>
</dbReference>
<dbReference type="EMBL" id="JASXSX010000001">
    <property type="protein sequence ID" value="MDT3767441.1"/>
    <property type="molecule type" value="Genomic_DNA"/>
</dbReference>
<dbReference type="Gene3D" id="2.40.50.140">
    <property type="entry name" value="Nucleic acid-binding proteins"/>
    <property type="match status" value="1"/>
</dbReference>